<comment type="similarity">
    <text evidence="1">Belongs to the eukaryotic ribosomal protein eL36 family.</text>
</comment>
<dbReference type="Proteomes" id="UP000010552">
    <property type="component" value="Unassembled WGS sequence"/>
</dbReference>
<reference evidence="9" key="1">
    <citation type="journal article" date="2013" name="Science">
        <title>Comparative analysis of bat genomes provides insight into the evolution of flight and immunity.</title>
        <authorList>
            <person name="Zhang G."/>
            <person name="Cowled C."/>
            <person name="Shi Z."/>
            <person name="Huang Z."/>
            <person name="Bishop-Lilly K.A."/>
            <person name="Fang X."/>
            <person name="Wynne J.W."/>
            <person name="Xiong Z."/>
            <person name="Baker M.L."/>
            <person name="Zhao W."/>
            <person name="Tachedjian M."/>
            <person name="Zhu Y."/>
            <person name="Zhou P."/>
            <person name="Jiang X."/>
            <person name="Ng J."/>
            <person name="Yang L."/>
            <person name="Wu L."/>
            <person name="Xiao J."/>
            <person name="Feng Y."/>
            <person name="Chen Y."/>
            <person name="Sun X."/>
            <person name="Zhang Y."/>
            <person name="Marsh G.A."/>
            <person name="Crameri G."/>
            <person name="Broder C.C."/>
            <person name="Frey K.G."/>
            <person name="Wang L.F."/>
            <person name="Wang J."/>
        </authorList>
    </citation>
    <scope>NUCLEOTIDE SEQUENCE [LARGE SCALE GENOMIC DNA]</scope>
</reference>
<dbReference type="GO" id="GO:0005840">
    <property type="term" value="C:ribosome"/>
    <property type="evidence" value="ECO:0007669"/>
    <property type="project" value="UniProtKB-KW"/>
</dbReference>
<evidence type="ECO:0000256" key="2">
    <source>
        <dbReference type="ARBA" id="ARBA00011133"/>
    </source>
</evidence>
<organism evidence="8 9">
    <name type="scientific">Pteropus alecto</name>
    <name type="common">Black flying fox</name>
    <dbReference type="NCBI Taxonomy" id="9402"/>
    <lineage>
        <taxon>Eukaryota</taxon>
        <taxon>Metazoa</taxon>
        <taxon>Chordata</taxon>
        <taxon>Craniata</taxon>
        <taxon>Vertebrata</taxon>
        <taxon>Euteleostomi</taxon>
        <taxon>Mammalia</taxon>
        <taxon>Eutheria</taxon>
        <taxon>Laurasiatheria</taxon>
        <taxon>Chiroptera</taxon>
        <taxon>Yinpterochiroptera</taxon>
        <taxon>Pteropodoidea</taxon>
        <taxon>Pteropodidae</taxon>
        <taxon>Pteropodinae</taxon>
        <taxon>Pteropus</taxon>
    </lineage>
</organism>
<evidence type="ECO:0000256" key="7">
    <source>
        <dbReference type="ARBA" id="ARBA00035331"/>
    </source>
</evidence>
<keyword evidence="9" id="KW-1185">Reference proteome</keyword>
<dbReference type="PANTHER" id="PTHR10114">
    <property type="entry name" value="60S RIBOSOMAL PROTEIN L36"/>
    <property type="match status" value="1"/>
</dbReference>
<dbReference type="InterPro" id="IPR038097">
    <property type="entry name" value="Ribosomal_eL36_sf"/>
</dbReference>
<dbReference type="Pfam" id="PF01158">
    <property type="entry name" value="Ribosomal_L36e"/>
    <property type="match status" value="1"/>
</dbReference>
<dbReference type="InterPro" id="IPR000509">
    <property type="entry name" value="Ribosomal_eL36"/>
</dbReference>
<keyword evidence="4" id="KW-0687">Ribonucleoprotein</keyword>
<dbReference type="EMBL" id="KB030580">
    <property type="protein sequence ID" value="ELK14010.1"/>
    <property type="molecule type" value="Genomic_DNA"/>
</dbReference>
<comment type="subunit">
    <text evidence="2">Component of the large ribosomal subunit.</text>
</comment>
<dbReference type="AlphaFoldDB" id="L5KS09"/>
<evidence type="ECO:0000256" key="5">
    <source>
        <dbReference type="ARBA" id="ARBA00034092"/>
    </source>
</evidence>
<dbReference type="InParanoid" id="L5KS09"/>
<accession>L5KS09</accession>
<evidence type="ECO:0000313" key="9">
    <source>
        <dbReference type="Proteomes" id="UP000010552"/>
    </source>
</evidence>
<dbReference type="Gene3D" id="1.10.10.1760">
    <property type="entry name" value="60S ribosomal protein L36"/>
    <property type="match status" value="1"/>
</dbReference>
<evidence type="ECO:0000256" key="1">
    <source>
        <dbReference type="ARBA" id="ARBA00006509"/>
    </source>
</evidence>
<gene>
    <name evidence="8" type="ORF">PAL_GLEAN10020187</name>
</gene>
<dbReference type="GO" id="GO:1990904">
    <property type="term" value="C:ribonucleoprotein complex"/>
    <property type="evidence" value="ECO:0007669"/>
    <property type="project" value="UniProtKB-KW"/>
</dbReference>
<evidence type="ECO:0000313" key="8">
    <source>
        <dbReference type="EMBL" id="ELK14010.1"/>
    </source>
</evidence>
<dbReference type="GO" id="GO:0003735">
    <property type="term" value="F:structural constituent of ribosome"/>
    <property type="evidence" value="ECO:0007669"/>
    <property type="project" value="InterPro"/>
</dbReference>
<dbReference type="GO" id="GO:0006412">
    <property type="term" value="P:translation"/>
    <property type="evidence" value="ECO:0007669"/>
    <property type="project" value="InterPro"/>
</dbReference>
<comment type="function">
    <text evidence="5">Component of the large ribosomal subunit. The ribosome is a large ribonucleoprotein complex responsible for the synthesis of proteins in the cell.</text>
</comment>
<evidence type="ECO:0000256" key="3">
    <source>
        <dbReference type="ARBA" id="ARBA00022980"/>
    </source>
</evidence>
<proteinExistence type="inferred from homology"/>
<protein>
    <recommendedName>
        <fullName evidence="6">Large ribosomal subunit protein eL36</fullName>
    </recommendedName>
    <alternativeName>
        <fullName evidence="7">60S ribosomal protein L36</fullName>
    </alternativeName>
</protein>
<evidence type="ECO:0000256" key="4">
    <source>
        <dbReference type="ARBA" id="ARBA00023274"/>
    </source>
</evidence>
<keyword evidence="3 8" id="KW-0689">Ribosomal protein</keyword>
<dbReference type="STRING" id="9402.L5KS09"/>
<evidence type="ECO:0000256" key="6">
    <source>
        <dbReference type="ARBA" id="ARBA00035226"/>
    </source>
</evidence>
<name>L5KS09_PTEAL</name>
<sequence>MAVLRHGYVTKHTKSGQSIIRETCGFASFKRRAIDLFKVSKPKQALKFIKKTTGHTSVPRGRERS</sequence>